<dbReference type="Proteomes" id="UP000237771">
    <property type="component" value="Unassembled WGS sequence"/>
</dbReference>
<keyword evidence="2" id="KW-0812">Transmembrane</keyword>
<keyword evidence="2" id="KW-1133">Transmembrane helix</keyword>
<dbReference type="AlphaFoldDB" id="A0A1M5Q170"/>
<reference evidence="4 7" key="3">
    <citation type="submission" date="2018-03" db="EMBL/GenBank/DDBJ databases">
        <title>Genomic Encyclopedia of Archaeal and Bacterial Type Strains, Phase II (KMG-II): from individual species to whole genera.</title>
        <authorList>
            <person name="Goeker M."/>
        </authorList>
    </citation>
    <scope>NUCLEOTIDE SEQUENCE [LARGE SCALE GENOMIC DNA]</scope>
    <source>
        <strain evidence="4 7">DSM 17797</strain>
    </source>
</reference>
<evidence type="ECO:0000313" key="4">
    <source>
        <dbReference type="EMBL" id="PRZ22027.1"/>
    </source>
</evidence>
<evidence type="ECO:0000256" key="2">
    <source>
        <dbReference type="SAM" id="Phobius"/>
    </source>
</evidence>
<proteinExistence type="predicted"/>
<feature type="coiled-coil region" evidence="1">
    <location>
        <begin position="124"/>
        <end position="162"/>
    </location>
</feature>
<feature type="coiled-coil region" evidence="1">
    <location>
        <begin position="197"/>
        <end position="234"/>
    </location>
</feature>
<evidence type="ECO:0000313" key="7">
    <source>
        <dbReference type="Proteomes" id="UP000237771"/>
    </source>
</evidence>
<dbReference type="STRING" id="280093.SAMN05443373_10727"/>
<reference evidence="5" key="1">
    <citation type="submission" date="2016-11" db="EMBL/GenBank/DDBJ databases">
        <authorList>
            <person name="Jaros S."/>
            <person name="Januszkiewicz K."/>
            <person name="Wedrychowicz H."/>
        </authorList>
    </citation>
    <scope>NUCLEOTIDE SEQUENCE [LARGE SCALE GENOMIC DNA]</scope>
    <source>
        <strain evidence="5">DSM 19729</strain>
    </source>
</reference>
<dbReference type="Proteomes" id="UP000184384">
    <property type="component" value="Unassembled WGS sequence"/>
</dbReference>
<keyword evidence="7" id="KW-1185">Reference proteome</keyword>
<keyword evidence="2" id="KW-0472">Membrane</keyword>
<evidence type="ECO:0000256" key="1">
    <source>
        <dbReference type="SAM" id="Coils"/>
    </source>
</evidence>
<evidence type="ECO:0000313" key="5">
    <source>
        <dbReference type="EMBL" id="SHH07656.1"/>
    </source>
</evidence>
<dbReference type="RefSeq" id="WP_139256905.1">
    <property type="nucleotide sequence ID" value="NZ_FQWO01000007.1"/>
</dbReference>
<gene>
    <name evidence="4" type="ORF">BC624_10727</name>
    <name evidence="5" type="ORF">SAMN05443373_10727</name>
</gene>
<sequence length="236" mass="27763">MNTYYLHDGNESSGPFGLEELKTKKITSTTPVWCQGMVDWKNAGEVPELRSLLMIVPPPIKVSAPIPEVEKIKKNHLIFGIKRSYFYLASTLLLLIIGTFIFNIVRENRRADLELKNRITEKDNQQYLIQQKEIEQQKKLLAEQEQMEAERIAREKKETITNRLLEIQNTLSDNNNNLEIFKKKLIDASDFKFFRTAEEKREEINLIHNQIQSLKKDIEKLEQENNQLKLELERVH</sequence>
<feature type="transmembrane region" description="Helical" evidence="2">
    <location>
        <begin position="85"/>
        <end position="105"/>
    </location>
</feature>
<name>A0A1M5Q170_9FLAO</name>
<keyword evidence="1" id="KW-0175">Coiled coil</keyword>
<dbReference type="InterPro" id="IPR025640">
    <property type="entry name" value="GYF_2"/>
</dbReference>
<dbReference type="EMBL" id="PVUB01000007">
    <property type="protein sequence ID" value="PRZ22027.1"/>
    <property type="molecule type" value="Genomic_DNA"/>
</dbReference>
<evidence type="ECO:0000313" key="6">
    <source>
        <dbReference type="Proteomes" id="UP000184384"/>
    </source>
</evidence>
<protein>
    <submittedName>
        <fullName evidence="4">Uncharacterized protein DUF4339</fullName>
    </submittedName>
</protein>
<dbReference type="OrthoDB" id="9764015at2"/>
<evidence type="ECO:0000259" key="3">
    <source>
        <dbReference type="Pfam" id="PF14237"/>
    </source>
</evidence>
<feature type="domain" description="GYF" evidence="3">
    <location>
        <begin position="4"/>
        <end position="49"/>
    </location>
</feature>
<reference evidence="6" key="2">
    <citation type="submission" date="2016-11" db="EMBL/GenBank/DDBJ databases">
        <authorList>
            <person name="Varghese N."/>
            <person name="Submissions S."/>
        </authorList>
    </citation>
    <scope>NUCLEOTIDE SEQUENCE [LARGE SCALE GENOMIC DNA]</scope>
    <source>
        <strain evidence="6">DSM 19729</strain>
    </source>
</reference>
<organism evidence="5 6">
    <name type="scientific">Flavobacterium granuli</name>
    <dbReference type="NCBI Taxonomy" id="280093"/>
    <lineage>
        <taxon>Bacteria</taxon>
        <taxon>Pseudomonadati</taxon>
        <taxon>Bacteroidota</taxon>
        <taxon>Flavobacteriia</taxon>
        <taxon>Flavobacteriales</taxon>
        <taxon>Flavobacteriaceae</taxon>
        <taxon>Flavobacterium</taxon>
    </lineage>
</organism>
<dbReference type="Pfam" id="PF14237">
    <property type="entry name" value="GYF_2"/>
    <property type="match status" value="1"/>
</dbReference>
<accession>A0A1M5Q170</accession>
<dbReference type="EMBL" id="FQWO01000007">
    <property type="protein sequence ID" value="SHH07656.1"/>
    <property type="molecule type" value="Genomic_DNA"/>
</dbReference>